<dbReference type="SUPFAM" id="SSF56112">
    <property type="entry name" value="Protein kinase-like (PK-like)"/>
    <property type="match status" value="1"/>
</dbReference>
<dbReference type="PANTHER" id="PTHR27006">
    <property type="entry name" value="PROMASTIGOTE SURFACE ANTIGEN PROTEIN PSA"/>
    <property type="match status" value="1"/>
</dbReference>
<dbReference type="AlphaFoldDB" id="A0AAW1K9W3"/>
<reference evidence="2" key="1">
    <citation type="submission" date="2024-03" db="EMBL/GenBank/DDBJ databases">
        <title>WGS assembly of Saponaria officinalis var. Norfolk2.</title>
        <authorList>
            <person name="Jenkins J."/>
            <person name="Shu S."/>
            <person name="Grimwood J."/>
            <person name="Barry K."/>
            <person name="Goodstein D."/>
            <person name="Schmutz J."/>
            <person name="Leebens-Mack J."/>
            <person name="Osbourn A."/>
        </authorList>
    </citation>
    <scope>NUCLEOTIDE SEQUENCE [LARGE SCALE GENOMIC DNA]</scope>
    <source>
        <strain evidence="2">JIC</strain>
    </source>
</reference>
<evidence type="ECO:0000313" key="3">
    <source>
        <dbReference type="Proteomes" id="UP001443914"/>
    </source>
</evidence>
<name>A0AAW1K9W3_SAPOF</name>
<proteinExistence type="predicted"/>
<gene>
    <name evidence="2" type="ORF">RND81_06G127200</name>
</gene>
<dbReference type="PROSITE" id="PS50011">
    <property type="entry name" value="PROTEIN_KINASE_DOM"/>
    <property type="match status" value="1"/>
</dbReference>
<feature type="domain" description="Protein kinase" evidence="1">
    <location>
        <begin position="1"/>
        <end position="152"/>
    </location>
</feature>
<keyword evidence="3" id="KW-1185">Reference proteome</keyword>
<dbReference type="InterPro" id="IPR008271">
    <property type="entry name" value="Ser/Thr_kinase_AS"/>
</dbReference>
<accession>A0AAW1K9W3</accession>
<comment type="caution">
    <text evidence="2">The sequence shown here is derived from an EMBL/GenBank/DDBJ whole genome shotgun (WGS) entry which is preliminary data.</text>
</comment>
<evidence type="ECO:0000259" key="1">
    <source>
        <dbReference type="PROSITE" id="PS50011"/>
    </source>
</evidence>
<sequence>MKIRIQGSIIYRDLKLSNILLDAAMNPKIADFGIGMAKMFGGDQSHGDTCRVPGTLLWNEGAPLKLVDFAIDTNFSTNEVERCIQVGLMCVQEDPAKRPSIDSILLMLHTQPTPVSSPVTTPAFLYKRDTREISLETSQYLVSGTISDLCPR</sequence>
<protein>
    <recommendedName>
        <fullName evidence="1">Protein kinase domain-containing protein</fullName>
    </recommendedName>
</protein>
<dbReference type="EMBL" id="JBDFQZ010000006">
    <property type="protein sequence ID" value="KAK9714878.1"/>
    <property type="molecule type" value="Genomic_DNA"/>
</dbReference>
<dbReference type="InterPro" id="IPR000719">
    <property type="entry name" value="Prot_kinase_dom"/>
</dbReference>
<dbReference type="GO" id="GO:0004672">
    <property type="term" value="F:protein kinase activity"/>
    <property type="evidence" value="ECO:0007669"/>
    <property type="project" value="InterPro"/>
</dbReference>
<dbReference type="Proteomes" id="UP001443914">
    <property type="component" value="Unassembled WGS sequence"/>
</dbReference>
<dbReference type="PROSITE" id="PS00108">
    <property type="entry name" value="PROTEIN_KINASE_ST"/>
    <property type="match status" value="1"/>
</dbReference>
<dbReference type="InterPro" id="IPR011009">
    <property type="entry name" value="Kinase-like_dom_sf"/>
</dbReference>
<dbReference type="PANTHER" id="PTHR27006:SF639">
    <property type="entry name" value="CYSTEINE-RICH RECEPTOR-LIKE PROTEIN KINASE 11"/>
    <property type="match status" value="1"/>
</dbReference>
<evidence type="ECO:0000313" key="2">
    <source>
        <dbReference type="EMBL" id="KAK9714878.1"/>
    </source>
</evidence>
<dbReference type="Gene3D" id="1.10.510.10">
    <property type="entry name" value="Transferase(Phosphotransferase) domain 1"/>
    <property type="match status" value="2"/>
</dbReference>
<organism evidence="2 3">
    <name type="scientific">Saponaria officinalis</name>
    <name type="common">Common soapwort</name>
    <name type="synonym">Lychnis saponaria</name>
    <dbReference type="NCBI Taxonomy" id="3572"/>
    <lineage>
        <taxon>Eukaryota</taxon>
        <taxon>Viridiplantae</taxon>
        <taxon>Streptophyta</taxon>
        <taxon>Embryophyta</taxon>
        <taxon>Tracheophyta</taxon>
        <taxon>Spermatophyta</taxon>
        <taxon>Magnoliopsida</taxon>
        <taxon>eudicotyledons</taxon>
        <taxon>Gunneridae</taxon>
        <taxon>Pentapetalae</taxon>
        <taxon>Caryophyllales</taxon>
        <taxon>Caryophyllaceae</taxon>
        <taxon>Caryophylleae</taxon>
        <taxon>Saponaria</taxon>
    </lineage>
</organism>
<dbReference type="GO" id="GO:0005524">
    <property type="term" value="F:ATP binding"/>
    <property type="evidence" value="ECO:0007669"/>
    <property type="project" value="InterPro"/>
</dbReference>